<evidence type="ECO:0000313" key="2">
    <source>
        <dbReference type="Proteomes" id="UP000248616"/>
    </source>
</evidence>
<dbReference type="AlphaFoldDB" id="A0A2W7C7K5"/>
<gene>
    <name evidence="1" type="ORF">B5V02_09395</name>
</gene>
<dbReference type="Proteomes" id="UP000248616">
    <property type="component" value="Unassembled WGS sequence"/>
</dbReference>
<keyword evidence="2" id="KW-1185">Reference proteome</keyword>
<evidence type="ECO:0000313" key="1">
    <source>
        <dbReference type="EMBL" id="PZV38877.1"/>
    </source>
</evidence>
<name>A0A2W7C7K5_9HYPH</name>
<proteinExistence type="predicted"/>
<sequence length="152" mass="16330">MTVHNPAGPIAILIFLGTNLLMAADELDALVFGMAVDSVRALSAPFAEKVAEVAHRSQGVLLFNLRIDGDMELQRVAAIRYPSNQTGVLVLDKQGLLTSHCMVNGTFSNFIAPLEDWNTLPLATQARTSIAGPASLFIGALRNAGYFPRGRH</sequence>
<dbReference type="EMBL" id="MZXV01000017">
    <property type="protein sequence ID" value="PZV38877.1"/>
    <property type="molecule type" value="Genomic_DNA"/>
</dbReference>
<organism evidence="1 2">
    <name type="scientific">Mesorhizobium kowhaii</name>
    <dbReference type="NCBI Taxonomy" id="1300272"/>
    <lineage>
        <taxon>Bacteria</taxon>
        <taxon>Pseudomonadati</taxon>
        <taxon>Pseudomonadota</taxon>
        <taxon>Alphaproteobacteria</taxon>
        <taxon>Hyphomicrobiales</taxon>
        <taxon>Phyllobacteriaceae</taxon>
        <taxon>Mesorhizobium</taxon>
    </lineage>
</organism>
<dbReference type="OrthoDB" id="8079585at2"/>
<protein>
    <submittedName>
        <fullName evidence="1">Uncharacterized protein</fullName>
    </submittedName>
</protein>
<comment type="caution">
    <text evidence="1">The sequence shown here is derived from an EMBL/GenBank/DDBJ whole genome shotgun (WGS) entry which is preliminary data.</text>
</comment>
<accession>A0A2W7C7K5</accession>
<reference evidence="2" key="1">
    <citation type="submission" date="2017-03" db="EMBL/GenBank/DDBJ databases">
        <authorList>
            <person name="Safronova V.I."/>
            <person name="Sazanova A.L."/>
            <person name="Chirak E.R."/>
        </authorList>
    </citation>
    <scope>NUCLEOTIDE SEQUENCE [LARGE SCALE GENOMIC DNA]</scope>
    <source>
        <strain evidence="2">Ach-343</strain>
    </source>
</reference>